<proteinExistence type="inferred from homology"/>
<dbReference type="NCBIfam" id="NF003952">
    <property type="entry name" value="PRK05450.1-5"/>
    <property type="match status" value="1"/>
</dbReference>
<dbReference type="SUPFAM" id="SSF53448">
    <property type="entry name" value="Nucleotide-diphospho-sugar transferases"/>
    <property type="match status" value="1"/>
</dbReference>
<dbReference type="GO" id="GO:0016779">
    <property type="term" value="F:nucleotidyltransferase activity"/>
    <property type="evidence" value="ECO:0007669"/>
    <property type="project" value="UniProtKB-KW"/>
</dbReference>
<protein>
    <recommendedName>
        <fullName evidence="4">3-deoxy-manno-octulosonate cytidylyltransferase</fullName>
        <ecNumber evidence="4">2.7.7.38</ecNumber>
    </recommendedName>
    <alternativeName>
        <fullName evidence="4">CMP-2-keto-3-deoxyoctulosonic acid synthase</fullName>
        <shortName evidence="4">CKS</shortName>
        <shortName evidence="4">CMP-KDO synthase</shortName>
    </alternativeName>
</protein>
<accession>A0ABP8G818</accession>
<reference evidence="6" key="1">
    <citation type="journal article" date="2019" name="Int. J. Syst. Evol. Microbiol.">
        <title>The Global Catalogue of Microorganisms (GCM) 10K type strain sequencing project: providing services to taxonomists for standard genome sequencing and annotation.</title>
        <authorList>
            <consortium name="The Broad Institute Genomics Platform"/>
            <consortium name="The Broad Institute Genome Sequencing Center for Infectious Disease"/>
            <person name="Wu L."/>
            <person name="Ma J."/>
        </authorList>
    </citation>
    <scope>NUCLEOTIDE SEQUENCE [LARGE SCALE GENOMIC DNA]</scope>
    <source>
        <strain evidence="6">JCM 17664</strain>
    </source>
</reference>
<gene>
    <name evidence="4 5" type="primary">kdsB</name>
    <name evidence="5" type="ORF">GCM10023143_31970</name>
</gene>
<keyword evidence="6" id="KW-1185">Reference proteome</keyword>
<dbReference type="PANTHER" id="PTHR42866:SF2">
    <property type="entry name" value="3-DEOXY-MANNO-OCTULOSONATE CYTIDYLYLTRANSFERASE, MITOCHONDRIAL"/>
    <property type="match status" value="1"/>
</dbReference>
<dbReference type="NCBIfam" id="TIGR00466">
    <property type="entry name" value="kdsB"/>
    <property type="match status" value="1"/>
</dbReference>
<organism evidence="5 6">
    <name type="scientific">Compostibacter hankyongensis</name>
    <dbReference type="NCBI Taxonomy" id="1007089"/>
    <lineage>
        <taxon>Bacteria</taxon>
        <taxon>Pseudomonadati</taxon>
        <taxon>Bacteroidota</taxon>
        <taxon>Chitinophagia</taxon>
        <taxon>Chitinophagales</taxon>
        <taxon>Chitinophagaceae</taxon>
        <taxon>Compostibacter</taxon>
    </lineage>
</organism>
<sequence>MRVVAVIPARYASTRFPGKPLIDIRGKSMIRRVYEGVKTVPDLAQVLVATDDARIFGHVRSFGGEAVMTSRHHGSGTERCAEAVSLLGTSPDIVINVQGDEPFIAAAHLSAVLSCFDRPGTQIASLVKKITDLQTLRSPHIPKVVFDEQLRALYFSRSPIPYLRDTPQESWLEQHVFYKHIGMYAYRAPVLAQLAQLSPGRLEHAEKLEQLRWMEHGYAIQLALTEHENVAIDTPEDLERVLAGL</sequence>
<dbReference type="Proteomes" id="UP001501207">
    <property type="component" value="Unassembled WGS sequence"/>
</dbReference>
<keyword evidence="4" id="KW-0963">Cytoplasm</keyword>
<dbReference type="InterPro" id="IPR003329">
    <property type="entry name" value="Cytidylyl_trans"/>
</dbReference>
<dbReference type="HAMAP" id="MF_00057">
    <property type="entry name" value="KdsB"/>
    <property type="match status" value="1"/>
</dbReference>
<keyword evidence="3 4" id="KW-0448">Lipopolysaccharide biosynthesis</keyword>
<dbReference type="Pfam" id="PF02348">
    <property type="entry name" value="CTP_transf_3"/>
    <property type="match status" value="1"/>
</dbReference>
<comment type="pathway">
    <text evidence="4">Nucleotide-sugar biosynthesis; CMP-3-deoxy-D-manno-octulosonate biosynthesis; CMP-3-deoxy-D-manno-octulosonate from 3-deoxy-D-manno-octulosonate and CTP: step 1/1.</text>
</comment>
<dbReference type="RefSeq" id="WP_344981230.1">
    <property type="nucleotide sequence ID" value="NZ_BAABFN010000022.1"/>
</dbReference>
<comment type="subcellular location">
    <subcellularLocation>
        <location evidence="4">Cytoplasm</location>
    </subcellularLocation>
</comment>
<dbReference type="EMBL" id="BAABFN010000022">
    <property type="protein sequence ID" value="GAA4318890.1"/>
    <property type="molecule type" value="Genomic_DNA"/>
</dbReference>
<evidence type="ECO:0000256" key="3">
    <source>
        <dbReference type="ARBA" id="ARBA00022985"/>
    </source>
</evidence>
<dbReference type="CDD" id="cd02517">
    <property type="entry name" value="CMP-KDO-Synthetase"/>
    <property type="match status" value="1"/>
</dbReference>
<name>A0ABP8G818_9BACT</name>
<comment type="similarity">
    <text evidence="4">Belongs to the KdsB family.</text>
</comment>
<dbReference type="NCBIfam" id="NF009905">
    <property type="entry name" value="PRK13368.1"/>
    <property type="match status" value="1"/>
</dbReference>
<dbReference type="InterPro" id="IPR004528">
    <property type="entry name" value="KdsB"/>
</dbReference>
<comment type="caution">
    <text evidence="5">The sequence shown here is derived from an EMBL/GenBank/DDBJ whole genome shotgun (WGS) entry which is preliminary data.</text>
</comment>
<dbReference type="NCBIfam" id="NF003950">
    <property type="entry name" value="PRK05450.1-3"/>
    <property type="match status" value="1"/>
</dbReference>
<evidence type="ECO:0000313" key="6">
    <source>
        <dbReference type="Proteomes" id="UP001501207"/>
    </source>
</evidence>
<keyword evidence="1 4" id="KW-0808">Transferase</keyword>
<dbReference type="Gene3D" id="3.90.550.10">
    <property type="entry name" value="Spore Coat Polysaccharide Biosynthesis Protein SpsA, Chain A"/>
    <property type="match status" value="1"/>
</dbReference>
<keyword evidence="2 4" id="KW-0548">Nucleotidyltransferase</keyword>
<comment type="function">
    <text evidence="4">Activates KDO (a required 8-carbon sugar) for incorporation into bacterial lipopolysaccharide in Gram-negative bacteria.</text>
</comment>
<evidence type="ECO:0000313" key="5">
    <source>
        <dbReference type="EMBL" id="GAA4318890.1"/>
    </source>
</evidence>
<dbReference type="EC" id="2.7.7.38" evidence="4"/>
<dbReference type="InterPro" id="IPR029044">
    <property type="entry name" value="Nucleotide-diphossugar_trans"/>
</dbReference>
<evidence type="ECO:0000256" key="2">
    <source>
        <dbReference type="ARBA" id="ARBA00022695"/>
    </source>
</evidence>
<dbReference type="PANTHER" id="PTHR42866">
    <property type="entry name" value="3-DEOXY-MANNO-OCTULOSONATE CYTIDYLYLTRANSFERASE"/>
    <property type="match status" value="1"/>
</dbReference>
<evidence type="ECO:0000256" key="4">
    <source>
        <dbReference type="HAMAP-Rule" id="MF_00057"/>
    </source>
</evidence>
<comment type="catalytic activity">
    <reaction evidence="4">
        <text>3-deoxy-alpha-D-manno-oct-2-ulosonate + CTP = CMP-3-deoxy-beta-D-manno-octulosonate + diphosphate</text>
        <dbReference type="Rhea" id="RHEA:23448"/>
        <dbReference type="ChEBI" id="CHEBI:33019"/>
        <dbReference type="ChEBI" id="CHEBI:37563"/>
        <dbReference type="ChEBI" id="CHEBI:85986"/>
        <dbReference type="ChEBI" id="CHEBI:85987"/>
        <dbReference type="EC" id="2.7.7.38"/>
    </reaction>
</comment>
<evidence type="ECO:0000256" key="1">
    <source>
        <dbReference type="ARBA" id="ARBA00022679"/>
    </source>
</evidence>